<feature type="transmembrane region" description="Helical" evidence="2">
    <location>
        <begin position="218"/>
        <end position="235"/>
    </location>
</feature>
<sequence length="259" mass="29453">MNPTIINSDVHVLTYIIDADTDDFRPILRINMVERSFEGPLNSSVPPSQRPTVDNNLNNYENGGDDPINMEDDSMHMEDFLSDSQDDEEDCGTASQPGHSYSDGTNFCCGQTFTDKKELKMLLDAAAMRQFFYYYMEKSCTKFIKGPSIREIQRIVFKELCCNASYWMCWKGSVIMKNIICGTPEHRYACLYDFFHMVELLNPGSSYSIIVNRMNGSFVYYFLAFGACIWGYAHMTKVIDVDGTHLYGNYGGILLSVVA</sequence>
<keyword evidence="4" id="KW-1185">Reference proteome</keyword>
<dbReference type="EMBL" id="MLFT02000001">
    <property type="protein sequence ID" value="PHT60562.1"/>
    <property type="molecule type" value="Genomic_DNA"/>
</dbReference>
<proteinExistence type="predicted"/>
<organism evidence="3 4">
    <name type="scientific">Capsicum baccatum</name>
    <name type="common">Peruvian pepper</name>
    <dbReference type="NCBI Taxonomy" id="33114"/>
    <lineage>
        <taxon>Eukaryota</taxon>
        <taxon>Viridiplantae</taxon>
        <taxon>Streptophyta</taxon>
        <taxon>Embryophyta</taxon>
        <taxon>Tracheophyta</taxon>
        <taxon>Spermatophyta</taxon>
        <taxon>Magnoliopsida</taxon>
        <taxon>eudicotyledons</taxon>
        <taxon>Gunneridae</taxon>
        <taxon>Pentapetalae</taxon>
        <taxon>asterids</taxon>
        <taxon>lamiids</taxon>
        <taxon>Solanales</taxon>
        <taxon>Solanaceae</taxon>
        <taxon>Solanoideae</taxon>
        <taxon>Capsiceae</taxon>
        <taxon>Capsicum</taxon>
    </lineage>
</organism>
<evidence type="ECO:0000313" key="3">
    <source>
        <dbReference type="EMBL" id="PHT60562.1"/>
    </source>
</evidence>
<keyword evidence="2" id="KW-1133">Transmembrane helix</keyword>
<accession>A0A2G2XSU4</accession>
<feature type="compositionally biased region" description="Polar residues" evidence="1">
    <location>
        <begin position="41"/>
        <end position="61"/>
    </location>
</feature>
<evidence type="ECO:0000313" key="4">
    <source>
        <dbReference type="Proteomes" id="UP000224567"/>
    </source>
</evidence>
<evidence type="ECO:0000256" key="1">
    <source>
        <dbReference type="SAM" id="MobiDB-lite"/>
    </source>
</evidence>
<dbReference type="AlphaFoldDB" id="A0A2G2XSU4"/>
<comment type="caution">
    <text evidence="3">The sequence shown here is derived from an EMBL/GenBank/DDBJ whole genome shotgun (WGS) entry which is preliminary data.</text>
</comment>
<name>A0A2G2XSU4_CAPBA</name>
<gene>
    <name evidence="3" type="ORF">CQW23_02925</name>
</gene>
<reference evidence="4" key="2">
    <citation type="journal article" date="2017" name="J. Anim. Genet.">
        <title>Multiple reference genome sequences of hot pepper reveal the massive evolution of plant disease resistance genes by retroduplication.</title>
        <authorList>
            <person name="Kim S."/>
            <person name="Park J."/>
            <person name="Yeom S.-I."/>
            <person name="Kim Y.-M."/>
            <person name="Seo E."/>
            <person name="Kim K.-T."/>
            <person name="Kim M.-S."/>
            <person name="Lee J.M."/>
            <person name="Cheong K."/>
            <person name="Shin H.-S."/>
            <person name="Kim S.-B."/>
            <person name="Han K."/>
            <person name="Lee J."/>
            <person name="Park M."/>
            <person name="Lee H.-A."/>
            <person name="Lee H.-Y."/>
            <person name="Lee Y."/>
            <person name="Oh S."/>
            <person name="Lee J.H."/>
            <person name="Choi E."/>
            <person name="Choi E."/>
            <person name="Lee S.E."/>
            <person name="Jeon J."/>
            <person name="Kim H."/>
            <person name="Choi G."/>
            <person name="Song H."/>
            <person name="Lee J."/>
            <person name="Lee S.-C."/>
            <person name="Kwon J.-K."/>
            <person name="Lee H.-Y."/>
            <person name="Koo N."/>
            <person name="Hong Y."/>
            <person name="Kim R.W."/>
            <person name="Kang W.-H."/>
            <person name="Huh J.H."/>
            <person name="Kang B.-C."/>
            <person name="Yang T.-J."/>
            <person name="Lee Y.-H."/>
            <person name="Bennetzen J.L."/>
            <person name="Choi D."/>
        </authorList>
    </citation>
    <scope>NUCLEOTIDE SEQUENCE [LARGE SCALE GENOMIC DNA]</scope>
    <source>
        <strain evidence="4">cv. PBC81</strain>
    </source>
</reference>
<dbReference type="Proteomes" id="UP000224567">
    <property type="component" value="Unassembled WGS sequence"/>
</dbReference>
<dbReference type="OrthoDB" id="1036089at2759"/>
<evidence type="ECO:0000256" key="2">
    <source>
        <dbReference type="SAM" id="Phobius"/>
    </source>
</evidence>
<keyword evidence="2" id="KW-0472">Membrane</keyword>
<feature type="region of interest" description="Disordered" evidence="1">
    <location>
        <begin position="38"/>
        <end position="73"/>
    </location>
</feature>
<keyword evidence="2" id="KW-0812">Transmembrane</keyword>
<dbReference type="PANTHER" id="PTHR31973">
    <property type="entry name" value="POLYPROTEIN, PUTATIVE-RELATED"/>
    <property type="match status" value="1"/>
</dbReference>
<reference evidence="3 4" key="1">
    <citation type="journal article" date="2017" name="Genome Biol.">
        <title>New reference genome sequences of hot pepper reveal the massive evolution of plant disease-resistance genes by retroduplication.</title>
        <authorList>
            <person name="Kim S."/>
            <person name="Park J."/>
            <person name="Yeom S.I."/>
            <person name="Kim Y.M."/>
            <person name="Seo E."/>
            <person name="Kim K.T."/>
            <person name="Kim M.S."/>
            <person name="Lee J.M."/>
            <person name="Cheong K."/>
            <person name="Shin H.S."/>
            <person name="Kim S.B."/>
            <person name="Han K."/>
            <person name="Lee J."/>
            <person name="Park M."/>
            <person name="Lee H.A."/>
            <person name="Lee H.Y."/>
            <person name="Lee Y."/>
            <person name="Oh S."/>
            <person name="Lee J.H."/>
            <person name="Choi E."/>
            <person name="Choi E."/>
            <person name="Lee S.E."/>
            <person name="Jeon J."/>
            <person name="Kim H."/>
            <person name="Choi G."/>
            <person name="Song H."/>
            <person name="Lee J."/>
            <person name="Lee S.C."/>
            <person name="Kwon J.K."/>
            <person name="Lee H.Y."/>
            <person name="Koo N."/>
            <person name="Hong Y."/>
            <person name="Kim R.W."/>
            <person name="Kang W.H."/>
            <person name="Huh J.H."/>
            <person name="Kang B.C."/>
            <person name="Yang T.J."/>
            <person name="Lee Y.H."/>
            <person name="Bennetzen J.L."/>
            <person name="Choi D."/>
        </authorList>
    </citation>
    <scope>NUCLEOTIDE SEQUENCE [LARGE SCALE GENOMIC DNA]</scope>
    <source>
        <strain evidence="4">cv. PBC81</strain>
    </source>
</reference>
<dbReference type="PANTHER" id="PTHR31973:SF195">
    <property type="entry name" value="MUDR FAMILY TRANSPOSASE"/>
    <property type="match status" value="1"/>
</dbReference>
<protein>
    <submittedName>
        <fullName evidence="3">Uncharacterized protein</fullName>
    </submittedName>
</protein>